<dbReference type="GO" id="GO:0003697">
    <property type="term" value="F:single-stranded DNA binding"/>
    <property type="evidence" value="ECO:0007669"/>
    <property type="project" value="InterPro"/>
</dbReference>
<dbReference type="EMBL" id="MCFA01000041">
    <property type="protein sequence ID" value="ORY13517.1"/>
    <property type="molecule type" value="Genomic_DNA"/>
</dbReference>
<evidence type="ECO:0000256" key="1">
    <source>
        <dbReference type="ARBA" id="ARBA00004123"/>
    </source>
</evidence>
<evidence type="ECO:0000256" key="10">
    <source>
        <dbReference type="ARBA" id="ARBA00022833"/>
    </source>
</evidence>
<evidence type="ECO:0000259" key="17">
    <source>
        <dbReference type="SMART" id="SM00734"/>
    </source>
</evidence>
<evidence type="ECO:0000256" key="11">
    <source>
        <dbReference type="ARBA" id="ARBA00023049"/>
    </source>
</evidence>
<dbReference type="GO" id="GO:0004222">
    <property type="term" value="F:metalloendopeptidase activity"/>
    <property type="evidence" value="ECO:0007669"/>
    <property type="project" value="InterPro"/>
</dbReference>
<keyword evidence="11" id="KW-0482">Metalloprotease</keyword>
<name>A0A1Y1ZTY6_9PLEO</name>
<dbReference type="GO" id="GO:0006508">
    <property type="term" value="P:proteolysis"/>
    <property type="evidence" value="ECO:0007669"/>
    <property type="project" value="UniProtKB-KW"/>
</dbReference>
<gene>
    <name evidence="18" type="ORF">BCR34DRAFT_535523</name>
</gene>
<evidence type="ECO:0000313" key="18">
    <source>
        <dbReference type="EMBL" id="ORY13517.1"/>
    </source>
</evidence>
<keyword evidence="6" id="KW-0479">Metal-binding</keyword>
<evidence type="ECO:0000256" key="7">
    <source>
        <dbReference type="ARBA" id="ARBA00022763"/>
    </source>
</evidence>
<evidence type="ECO:0000256" key="15">
    <source>
        <dbReference type="SAM" id="MobiDB-lite"/>
    </source>
</evidence>
<dbReference type="AlphaFoldDB" id="A0A1Y1ZTY6"/>
<dbReference type="GO" id="GO:0005694">
    <property type="term" value="C:chromosome"/>
    <property type="evidence" value="ECO:0007669"/>
    <property type="project" value="UniProtKB-SubCell"/>
</dbReference>
<dbReference type="SMART" id="SM00731">
    <property type="entry name" value="SprT"/>
    <property type="match status" value="1"/>
</dbReference>
<keyword evidence="9" id="KW-0378">Hydrolase</keyword>
<dbReference type="InterPro" id="IPR006642">
    <property type="entry name" value="Rad18_UBZ4"/>
</dbReference>
<dbReference type="PANTHER" id="PTHR21220:SF0">
    <property type="entry name" value="DNA-DEPENDENT METALLOPROTEASE SPRTN"/>
    <property type="match status" value="1"/>
</dbReference>
<keyword evidence="13" id="KW-0539">Nucleus</keyword>
<dbReference type="OrthoDB" id="5236983at2759"/>
<evidence type="ECO:0000256" key="6">
    <source>
        <dbReference type="ARBA" id="ARBA00022723"/>
    </source>
</evidence>
<organism evidence="18 19">
    <name type="scientific">Clohesyomyces aquaticus</name>
    <dbReference type="NCBI Taxonomy" id="1231657"/>
    <lineage>
        <taxon>Eukaryota</taxon>
        <taxon>Fungi</taxon>
        <taxon>Dikarya</taxon>
        <taxon>Ascomycota</taxon>
        <taxon>Pezizomycotina</taxon>
        <taxon>Dothideomycetes</taxon>
        <taxon>Pleosporomycetidae</taxon>
        <taxon>Pleosporales</taxon>
        <taxon>Lindgomycetaceae</taxon>
        <taxon>Clohesyomyces</taxon>
    </lineage>
</organism>
<evidence type="ECO:0000313" key="19">
    <source>
        <dbReference type="Proteomes" id="UP000193144"/>
    </source>
</evidence>
<evidence type="ECO:0000256" key="3">
    <source>
        <dbReference type="ARBA" id="ARBA00010724"/>
    </source>
</evidence>
<evidence type="ECO:0000256" key="9">
    <source>
        <dbReference type="ARBA" id="ARBA00022801"/>
    </source>
</evidence>
<dbReference type="Proteomes" id="UP000193144">
    <property type="component" value="Unassembled WGS sequence"/>
</dbReference>
<feature type="region of interest" description="Disordered" evidence="15">
    <location>
        <begin position="301"/>
        <end position="325"/>
    </location>
</feature>
<dbReference type="Pfam" id="PF22934">
    <property type="entry name" value="SPRTN_ZBD"/>
    <property type="match status" value="1"/>
</dbReference>
<keyword evidence="4" id="KW-0158">Chromosome</keyword>
<protein>
    <recommendedName>
        <fullName evidence="14">Protein with SprT-like domain at the N terminus</fullName>
    </recommendedName>
</protein>
<sequence length="362" mass="40237">MPVTDEEAALQAIAALDSLSPEQQSVLESINAILHNDEPFVDIHELFGLYNVLYFRSLLVPRVEVSWSPRLTLCAGICELTRDPTTKKYTRIRLKLSTPLLQFRPRSDTINTLLHESIHAYFFLTSSFSHTRSSPSSDDEDASGHGPGFQLLASFINTHSSNTYSITIYHTFHDEVDHYRTHVWKCSGPCKEKAPYYGLVKRSMNRAPGKSDTWWARHEAECGGTWMKVGEPGLTRKQKEGMSARERAGRQRNKIDGWVVRGRESGQTLVREGPDKGGRVSVQNNAGGKRRAEAIVVAGGVASSPSNHTGSGAVRKRQKVSGEDKDEEVQVVGENLHVECPICSIRVPDSSINEHLDVVHPP</sequence>
<evidence type="ECO:0000259" key="16">
    <source>
        <dbReference type="SMART" id="SM00731"/>
    </source>
</evidence>
<reference evidence="18 19" key="1">
    <citation type="submission" date="2016-07" db="EMBL/GenBank/DDBJ databases">
        <title>Pervasive Adenine N6-methylation of Active Genes in Fungi.</title>
        <authorList>
            <consortium name="DOE Joint Genome Institute"/>
            <person name="Mondo S.J."/>
            <person name="Dannebaum R.O."/>
            <person name="Kuo R.C."/>
            <person name="Labutti K."/>
            <person name="Haridas S."/>
            <person name="Kuo A."/>
            <person name="Salamov A."/>
            <person name="Ahrendt S.R."/>
            <person name="Lipzen A."/>
            <person name="Sullivan W."/>
            <person name="Andreopoulos W.B."/>
            <person name="Clum A."/>
            <person name="Lindquist E."/>
            <person name="Daum C."/>
            <person name="Ramamoorthy G.K."/>
            <person name="Gryganskyi A."/>
            <person name="Culley D."/>
            <person name="Magnuson J.K."/>
            <person name="James T.Y."/>
            <person name="O'Malley M.A."/>
            <person name="Stajich J.E."/>
            <person name="Spatafora J.W."/>
            <person name="Visel A."/>
            <person name="Grigoriev I.V."/>
        </authorList>
    </citation>
    <scope>NUCLEOTIDE SEQUENCE [LARGE SCALE GENOMIC DNA]</scope>
    <source>
        <strain evidence="18 19">CBS 115471</strain>
    </source>
</reference>
<dbReference type="Pfam" id="PF10263">
    <property type="entry name" value="SprT-like"/>
    <property type="match status" value="1"/>
</dbReference>
<dbReference type="InterPro" id="IPR006640">
    <property type="entry name" value="SprT-like_domain"/>
</dbReference>
<feature type="domain" description="UBZ4-type" evidence="17">
    <location>
        <begin position="337"/>
        <end position="361"/>
    </location>
</feature>
<evidence type="ECO:0000256" key="5">
    <source>
        <dbReference type="ARBA" id="ARBA00022670"/>
    </source>
</evidence>
<dbReference type="GO" id="GO:0008270">
    <property type="term" value="F:zinc ion binding"/>
    <property type="evidence" value="ECO:0007669"/>
    <property type="project" value="UniProtKB-KW"/>
</dbReference>
<comment type="caution">
    <text evidence="18">The sequence shown here is derived from an EMBL/GenBank/DDBJ whole genome shotgun (WGS) entry which is preliminary data.</text>
</comment>
<evidence type="ECO:0000256" key="14">
    <source>
        <dbReference type="ARBA" id="ARBA00030396"/>
    </source>
</evidence>
<dbReference type="GO" id="GO:0005634">
    <property type="term" value="C:nucleus"/>
    <property type="evidence" value="ECO:0007669"/>
    <property type="project" value="UniProtKB-SubCell"/>
</dbReference>
<dbReference type="PANTHER" id="PTHR21220">
    <property type="entry name" value="DNA-DEPENDENT METALLOPROTEASE SPRTN"/>
    <property type="match status" value="1"/>
</dbReference>
<keyword evidence="5" id="KW-0645">Protease</keyword>
<dbReference type="SMART" id="SM00734">
    <property type="entry name" value="ZnF_Rad18"/>
    <property type="match status" value="1"/>
</dbReference>
<keyword evidence="7" id="KW-0227">DNA damage</keyword>
<comment type="subcellular location">
    <subcellularLocation>
        <location evidence="2">Chromosome</location>
    </subcellularLocation>
    <subcellularLocation>
        <location evidence="1">Nucleus</location>
    </subcellularLocation>
</comment>
<evidence type="ECO:0000256" key="13">
    <source>
        <dbReference type="ARBA" id="ARBA00023242"/>
    </source>
</evidence>
<keyword evidence="12" id="KW-0234">DNA repair</keyword>
<keyword evidence="19" id="KW-1185">Reference proteome</keyword>
<evidence type="ECO:0000256" key="4">
    <source>
        <dbReference type="ARBA" id="ARBA00022454"/>
    </source>
</evidence>
<evidence type="ECO:0000256" key="8">
    <source>
        <dbReference type="ARBA" id="ARBA00022771"/>
    </source>
</evidence>
<proteinExistence type="inferred from homology"/>
<dbReference type="InterPro" id="IPR044245">
    <property type="entry name" value="Spartan"/>
</dbReference>
<comment type="similarity">
    <text evidence="3">Belongs to the Spartan family.</text>
</comment>
<dbReference type="Gene3D" id="3.30.160.60">
    <property type="entry name" value="Classic Zinc Finger"/>
    <property type="match status" value="1"/>
</dbReference>
<dbReference type="InterPro" id="IPR055220">
    <property type="entry name" value="SPRTN_ZBD"/>
</dbReference>
<dbReference type="GO" id="GO:0031593">
    <property type="term" value="F:polyubiquitin modification-dependent protein binding"/>
    <property type="evidence" value="ECO:0007669"/>
    <property type="project" value="TreeGrafter"/>
</dbReference>
<feature type="domain" description="SprT-like" evidence="16">
    <location>
        <begin position="41"/>
        <end position="229"/>
    </location>
</feature>
<evidence type="ECO:0000256" key="12">
    <source>
        <dbReference type="ARBA" id="ARBA00023204"/>
    </source>
</evidence>
<keyword evidence="10" id="KW-0862">Zinc</keyword>
<accession>A0A1Y1ZTY6</accession>
<dbReference type="GO" id="GO:0006281">
    <property type="term" value="P:DNA repair"/>
    <property type="evidence" value="ECO:0007669"/>
    <property type="project" value="UniProtKB-KW"/>
</dbReference>
<dbReference type="STRING" id="1231657.A0A1Y1ZTY6"/>
<keyword evidence="8" id="KW-0863">Zinc-finger</keyword>
<evidence type="ECO:0000256" key="2">
    <source>
        <dbReference type="ARBA" id="ARBA00004286"/>
    </source>
</evidence>